<sequence>MAARRDVKAVAGTTSPGRVVVRWQEVRRGAVAAVAALAAMTGTAAAALLLVDAGEVAEFGRLTATVVAMAVGGSADVSAVPSGSMPVAVRGNLGVVPSGVALVGALVLGWLLLRHRDGLLVRGAAAAIAFPGGVAAIALAAKGTVTPPGGAAGGMSGVCGLPAIGPWGRGGPVDELSIGFSAPVGPAAIGWVPAVVGVCWLVRRFGIRLRGPLWTASGLAVAAVVLAGVLGGPAVAGGVLLLFPTVVLGVVALGLGLPWTVRTDGALACVLDGVAPPAHGGPLTWVAVAVVLGLGVVVALAGRSLVVCAGTAVALGVLAWWSRVSVRLGVDAFGFEVPVLDASWAVNPLAALALGCVVGLLANGVLRLVSVWSPAWKNRVG</sequence>
<evidence type="ECO:0000313" key="2">
    <source>
        <dbReference type="EMBL" id="GHH27759.1"/>
    </source>
</evidence>
<protein>
    <submittedName>
        <fullName evidence="2">Uncharacterized protein</fullName>
    </submittedName>
</protein>
<keyword evidence="1" id="KW-0812">Transmembrane</keyword>
<dbReference type="InterPro" id="IPR047724">
    <property type="entry name" value="Streptophobe"/>
</dbReference>
<proteinExistence type="predicted"/>
<keyword evidence="1" id="KW-0472">Membrane</keyword>
<dbReference type="NCBIfam" id="NF038391">
    <property type="entry name" value="streptophobe"/>
    <property type="match status" value="1"/>
</dbReference>
<name>A0ABQ3LYT3_9PSEU</name>
<feature type="transmembrane region" description="Helical" evidence="1">
    <location>
        <begin position="344"/>
        <end position="369"/>
    </location>
</feature>
<evidence type="ECO:0000313" key="3">
    <source>
        <dbReference type="Proteomes" id="UP000605568"/>
    </source>
</evidence>
<gene>
    <name evidence="2" type="ORF">GCM10017774_00850</name>
</gene>
<feature type="transmembrane region" description="Helical" evidence="1">
    <location>
        <begin position="213"/>
        <end position="232"/>
    </location>
</feature>
<dbReference type="RefSeq" id="WP_191295426.1">
    <property type="nucleotide sequence ID" value="NZ_BNAR01000001.1"/>
</dbReference>
<feature type="transmembrane region" description="Helical" evidence="1">
    <location>
        <begin position="305"/>
        <end position="324"/>
    </location>
</feature>
<keyword evidence="3" id="KW-1185">Reference proteome</keyword>
<feature type="transmembrane region" description="Helical" evidence="1">
    <location>
        <begin position="120"/>
        <end position="141"/>
    </location>
</feature>
<evidence type="ECO:0000256" key="1">
    <source>
        <dbReference type="SAM" id="Phobius"/>
    </source>
</evidence>
<feature type="transmembrane region" description="Helical" evidence="1">
    <location>
        <begin position="93"/>
        <end position="113"/>
    </location>
</feature>
<feature type="transmembrane region" description="Helical" evidence="1">
    <location>
        <begin position="239"/>
        <end position="261"/>
    </location>
</feature>
<comment type="caution">
    <text evidence="2">The sequence shown here is derived from an EMBL/GenBank/DDBJ whole genome shotgun (WGS) entry which is preliminary data.</text>
</comment>
<organism evidence="2 3">
    <name type="scientific">Lentzea cavernae</name>
    <dbReference type="NCBI Taxonomy" id="2020703"/>
    <lineage>
        <taxon>Bacteria</taxon>
        <taxon>Bacillati</taxon>
        <taxon>Actinomycetota</taxon>
        <taxon>Actinomycetes</taxon>
        <taxon>Pseudonocardiales</taxon>
        <taxon>Pseudonocardiaceae</taxon>
        <taxon>Lentzea</taxon>
    </lineage>
</organism>
<feature type="transmembrane region" description="Helical" evidence="1">
    <location>
        <begin position="281"/>
        <end position="300"/>
    </location>
</feature>
<keyword evidence="1" id="KW-1133">Transmembrane helix</keyword>
<feature type="transmembrane region" description="Helical" evidence="1">
    <location>
        <begin position="30"/>
        <end position="50"/>
    </location>
</feature>
<accession>A0ABQ3LYT3</accession>
<dbReference type="Proteomes" id="UP000605568">
    <property type="component" value="Unassembled WGS sequence"/>
</dbReference>
<dbReference type="EMBL" id="BNAR01000001">
    <property type="protein sequence ID" value="GHH27759.1"/>
    <property type="molecule type" value="Genomic_DNA"/>
</dbReference>
<reference evidence="3" key="1">
    <citation type="journal article" date="2019" name="Int. J. Syst. Evol. Microbiol.">
        <title>The Global Catalogue of Microorganisms (GCM) 10K type strain sequencing project: providing services to taxonomists for standard genome sequencing and annotation.</title>
        <authorList>
            <consortium name="The Broad Institute Genomics Platform"/>
            <consortium name="The Broad Institute Genome Sequencing Center for Infectious Disease"/>
            <person name="Wu L."/>
            <person name="Ma J."/>
        </authorList>
    </citation>
    <scope>NUCLEOTIDE SEQUENCE [LARGE SCALE GENOMIC DNA]</scope>
    <source>
        <strain evidence="3">CGMCC 4.7367</strain>
    </source>
</reference>